<feature type="domain" description="PpiC" evidence="6">
    <location>
        <begin position="149"/>
        <end position="247"/>
    </location>
</feature>
<dbReference type="InterPro" id="IPR000297">
    <property type="entry name" value="PPIase_PpiC"/>
</dbReference>
<proteinExistence type="predicted"/>
<dbReference type="PANTHER" id="PTHR47637">
    <property type="entry name" value="CHAPERONE SURA"/>
    <property type="match status" value="1"/>
</dbReference>
<keyword evidence="1" id="KW-0732">Signal</keyword>
<accession>A0A381Q847</accession>
<evidence type="ECO:0000256" key="4">
    <source>
        <dbReference type="ARBA" id="ARBA00023186"/>
    </source>
</evidence>
<organism evidence="7">
    <name type="scientific">marine metagenome</name>
    <dbReference type="NCBI Taxonomy" id="408172"/>
    <lineage>
        <taxon>unclassified sequences</taxon>
        <taxon>metagenomes</taxon>
        <taxon>ecological metagenomes</taxon>
    </lineage>
</organism>
<keyword evidence="5" id="KW-0413">Isomerase</keyword>
<protein>
    <recommendedName>
        <fullName evidence="6">PpiC domain-containing protein</fullName>
    </recommendedName>
</protein>
<reference evidence="7" key="1">
    <citation type="submission" date="2018-05" db="EMBL/GenBank/DDBJ databases">
        <authorList>
            <person name="Lanie J.A."/>
            <person name="Ng W.-L."/>
            <person name="Kazmierczak K.M."/>
            <person name="Andrzejewski T.M."/>
            <person name="Davidsen T.M."/>
            <person name="Wayne K.J."/>
            <person name="Tettelin H."/>
            <person name="Glass J.I."/>
            <person name="Rusch D."/>
            <person name="Podicherti R."/>
            <person name="Tsui H.-C.T."/>
            <person name="Winkler M.E."/>
        </authorList>
    </citation>
    <scope>NUCLEOTIDE SEQUENCE</scope>
</reference>
<dbReference type="AlphaFoldDB" id="A0A381Q847"/>
<dbReference type="InterPro" id="IPR050280">
    <property type="entry name" value="OMP_Chaperone_SurA"/>
</dbReference>
<dbReference type="GO" id="GO:0003755">
    <property type="term" value="F:peptidyl-prolyl cis-trans isomerase activity"/>
    <property type="evidence" value="ECO:0007669"/>
    <property type="project" value="UniProtKB-KW"/>
</dbReference>
<dbReference type="Pfam" id="PF00639">
    <property type="entry name" value="Rotamase"/>
    <property type="match status" value="1"/>
</dbReference>
<dbReference type="Gene3D" id="1.10.4030.10">
    <property type="entry name" value="Porin chaperone SurA, peptide-binding domain"/>
    <property type="match status" value="1"/>
</dbReference>
<dbReference type="SUPFAM" id="SSF54534">
    <property type="entry name" value="FKBP-like"/>
    <property type="match status" value="1"/>
</dbReference>
<dbReference type="PROSITE" id="PS50198">
    <property type="entry name" value="PPIC_PPIASE_2"/>
    <property type="match status" value="1"/>
</dbReference>
<name>A0A381Q847_9ZZZZ</name>
<keyword evidence="4" id="KW-0143">Chaperone</keyword>
<dbReference type="InterPro" id="IPR023058">
    <property type="entry name" value="PPIase_PpiC_CS"/>
</dbReference>
<dbReference type="InterPro" id="IPR015391">
    <property type="entry name" value="SurA_N"/>
</dbReference>
<dbReference type="InterPro" id="IPR046357">
    <property type="entry name" value="PPIase_dom_sf"/>
</dbReference>
<evidence type="ECO:0000259" key="6">
    <source>
        <dbReference type="PROSITE" id="PS50198"/>
    </source>
</evidence>
<sequence length="388" mass="44203">MSQDIQAISAIVNDEVISRYDVQQRIKLIIVTSGIQPTQENVSRLEKQAIRALVNEKIQLQEAIKLDVPTSSEEIDLMLRRIASGNEMSSEEIINFISSNGVNAETLLSQIKAELLWNKIVRGRFGSYINISEDEITIVYNRTVESLDREQYDISEIFIGFESKEEEVDAFNLAKRLIEQLKNGASFSPVAQQFSQASSSGQGGYIGWVAEGQLNSKIVDALKGLNNKQVSDPIKTVNGFYVVKLNEKAEAGGKNYMRNQYDLISITFDKNRKTEAQNFSNDFISCKRLDSLIEKYQEREVNLIGKRFLSELPTDLHSELLSKEAGDTLNLRYSNDYIDLILICDRKDDIGIEVSRESIEDNLYAQKMGMMSRRHLRDLRRDAVIEYR</sequence>
<evidence type="ECO:0000313" key="7">
    <source>
        <dbReference type="EMBL" id="SUZ75496.1"/>
    </source>
</evidence>
<dbReference type="Pfam" id="PF09312">
    <property type="entry name" value="SurA_N"/>
    <property type="match status" value="1"/>
</dbReference>
<evidence type="ECO:0000256" key="3">
    <source>
        <dbReference type="ARBA" id="ARBA00023110"/>
    </source>
</evidence>
<dbReference type="Gene3D" id="3.10.50.40">
    <property type="match status" value="1"/>
</dbReference>
<keyword evidence="3" id="KW-0697">Rotamase</keyword>
<evidence type="ECO:0000256" key="2">
    <source>
        <dbReference type="ARBA" id="ARBA00022764"/>
    </source>
</evidence>
<dbReference type="PANTHER" id="PTHR47637:SF1">
    <property type="entry name" value="CHAPERONE SURA"/>
    <property type="match status" value="1"/>
</dbReference>
<dbReference type="InterPro" id="IPR027304">
    <property type="entry name" value="Trigger_fact/SurA_dom_sf"/>
</dbReference>
<evidence type="ECO:0000256" key="5">
    <source>
        <dbReference type="ARBA" id="ARBA00023235"/>
    </source>
</evidence>
<evidence type="ECO:0000256" key="1">
    <source>
        <dbReference type="ARBA" id="ARBA00022729"/>
    </source>
</evidence>
<dbReference type="PROSITE" id="PS01096">
    <property type="entry name" value="PPIC_PPIASE_1"/>
    <property type="match status" value="1"/>
</dbReference>
<gene>
    <name evidence="7" type="ORF">METZ01_LOCUS28350</name>
</gene>
<dbReference type="EMBL" id="UINC01001247">
    <property type="protein sequence ID" value="SUZ75496.1"/>
    <property type="molecule type" value="Genomic_DNA"/>
</dbReference>
<keyword evidence="2" id="KW-0574">Periplasm</keyword>
<dbReference type="SUPFAM" id="SSF109998">
    <property type="entry name" value="Triger factor/SurA peptide-binding domain-like"/>
    <property type="match status" value="1"/>
</dbReference>